<evidence type="ECO:0000313" key="3">
    <source>
        <dbReference type="Proteomes" id="UP000191024"/>
    </source>
</evidence>
<keyword evidence="1" id="KW-1133">Transmembrane helix</keyword>
<keyword evidence="3" id="KW-1185">Reference proteome</keyword>
<feature type="transmembrane region" description="Helical" evidence="1">
    <location>
        <begin position="50"/>
        <end position="70"/>
    </location>
</feature>
<reference evidence="3" key="1">
    <citation type="submission" date="2016-03" db="EMBL/GenBank/DDBJ databases">
        <authorList>
            <person name="Devillers H."/>
        </authorList>
    </citation>
    <scope>NUCLEOTIDE SEQUENCE [LARGE SCALE GENOMIC DNA]</scope>
</reference>
<keyword evidence="1" id="KW-0472">Membrane</keyword>
<dbReference type="EMBL" id="LT598468">
    <property type="protein sequence ID" value="SCV04396.1"/>
    <property type="molecule type" value="Genomic_DNA"/>
</dbReference>
<evidence type="ECO:0000313" key="2">
    <source>
        <dbReference type="EMBL" id="SCV04396.1"/>
    </source>
</evidence>
<accession>A0A1G4KJ03</accession>
<evidence type="ECO:0000256" key="1">
    <source>
        <dbReference type="SAM" id="Phobius"/>
    </source>
</evidence>
<protein>
    <submittedName>
        <fullName evidence="2">LAMI_0H15786g1_1</fullName>
    </submittedName>
</protein>
<name>A0A1G4KJ03_9SACH</name>
<keyword evidence="1" id="KW-0812">Transmembrane</keyword>
<proteinExistence type="predicted"/>
<dbReference type="AlphaFoldDB" id="A0A1G4KJ03"/>
<dbReference type="OrthoDB" id="4037199at2759"/>
<dbReference type="Proteomes" id="UP000191024">
    <property type="component" value="Chromosome H"/>
</dbReference>
<organism evidence="2 3">
    <name type="scientific">Lachancea mirantina</name>
    <dbReference type="NCBI Taxonomy" id="1230905"/>
    <lineage>
        <taxon>Eukaryota</taxon>
        <taxon>Fungi</taxon>
        <taxon>Dikarya</taxon>
        <taxon>Ascomycota</taxon>
        <taxon>Saccharomycotina</taxon>
        <taxon>Saccharomycetes</taxon>
        <taxon>Saccharomycetales</taxon>
        <taxon>Saccharomycetaceae</taxon>
        <taxon>Lachancea</taxon>
    </lineage>
</organism>
<gene>
    <name evidence="2" type="ORF">LAMI_0H15786G</name>
</gene>
<sequence>MFTSQVLKSVAALSRSPAVATSAKTSSKVILRASRRGLATSWLSSETKRLGPTLLIWGGFMTVTFGWPFAVKEFSLAGL</sequence>